<dbReference type="Gene3D" id="2.60.40.290">
    <property type="match status" value="1"/>
</dbReference>
<feature type="domain" description="Fibronectin type-III" evidence="6">
    <location>
        <begin position="196"/>
        <end position="287"/>
    </location>
</feature>
<dbReference type="SUPFAM" id="SSF49384">
    <property type="entry name" value="Carbohydrate-binding domain"/>
    <property type="match status" value="1"/>
</dbReference>
<dbReference type="InterPro" id="IPR036116">
    <property type="entry name" value="FN3_sf"/>
</dbReference>
<evidence type="ECO:0000259" key="6">
    <source>
        <dbReference type="PROSITE" id="PS50853"/>
    </source>
</evidence>
<feature type="region of interest" description="Disordered" evidence="5">
    <location>
        <begin position="59"/>
        <end position="90"/>
    </location>
</feature>
<keyword evidence="4" id="KW-0624">Polysaccharide degradation</keyword>
<dbReference type="InterPro" id="IPR012291">
    <property type="entry name" value="CBM2_carb-bd_dom_sf"/>
</dbReference>
<dbReference type="Pfam" id="PF00553">
    <property type="entry name" value="CBM_2"/>
    <property type="match status" value="1"/>
</dbReference>
<gene>
    <name evidence="8" type="ORF">ACFOX0_24925</name>
</gene>
<evidence type="ECO:0000259" key="7">
    <source>
        <dbReference type="PROSITE" id="PS51173"/>
    </source>
</evidence>
<dbReference type="Pfam" id="PF00041">
    <property type="entry name" value="fn3"/>
    <property type="match status" value="2"/>
</dbReference>
<comment type="caution">
    <text evidence="8">The sequence shown here is derived from an EMBL/GenBank/DDBJ whole genome shotgun (WGS) entry which is preliminary data.</text>
</comment>
<dbReference type="InterPro" id="IPR008965">
    <property type="entry name" value="CBM2/CBM3_carb-bd_dom_sf"/>
</dbReference>
<feature type="compositionally biased region" description="Pro residues" evidence="5">
    <location>
        <begin position="65"/>
        <end position="77"/>
    </location>
</feature>
<feature type="domain" description="Fibronectin type-III" evidence="6">
    <location>
        <begin position="89"/>
        <end position="185"/>
    </location>
</feature>
<evidence type="ECO:0000313" key="8">
    <source>
        <dbReference type="EMBL" id="MFC4109161.1"/>
    </source>
</evidence>
<evidence type="ECO:0000256" key="1">
    <source>
        <dbReference type="ARBA" id="ARBA00022801"/>
    </source>
</evidence>
<dbReference type="SMART" id="SM00060">
    <property type="entry name" value="FN3"/>
    <property type="match status" value="2"/>
</dbReference>
<reference evidence="9" key="1">
    <citation type="journal article" date="2019" name="Int. J. Syst. Evol. Microbiol.">
        <title>The Global Catalogue of Microorganisms (GCM) 10K type strain sequencing project: providing services to taxonomists for standard genome sequencing and annotation.</title>
        <authorList>
            <consortium name="The Broad Institute Genomics Platform"/>
            <consortium name="The Broad Institute Genome Sequencing Center for Infectious Disease"/>
            <person name="Wu L."/>
            <person name="Ma J."/>
        </authorList>
    </citation>
    <scope>NUCLEOTIDE SEQUENCE [LARGE SCALE GENOMIC DNA]</scope>
    <source>
        <strain evidence="9">2902at01</strain>
    </source>
</reference>
<evidence type="ECO:0000256" key="3">
    <source>
        <dbReference type="ARBA" id="ARBA00023295"/>
    </source>
</evidence>
<accession>A0ABV8KSN0</accession>
<dbReference type="CDD" id="cd00063">
    <property type="entry name" value="FN3"/>
    <property type="match status" value="1"/>
</dbReference>
<evidence type="ECO:0000313" key="9">
    <source>
        <dbReference type="Proteomes" id="UP001595868"/>
    </source>
</evidence>
<keyword evidence="9" id="KW-1185">Reference proteome</keyword>
<dbReference type="PROSITE" id="PS00561">
    <property type="entry name" value="CBM2_A"/>
    <property type="match status" value="1"/>
</dbReference>
<organism evidence="8 9">
    <name type="scientific">Micromonospora zhanjiangensis</name>
    <dbReference type="NCBI Taxonomy" id="1522057"/>
    <lineage>
        <taxon>Bacteria</taxon>
        <taxon>Bacillati</taxon>
        <taxon>Actinomycetota</taxon>
        <taxon>Actinomycetes</taxon>
        <taxon>Micromonosporales</taxon>
        <taxon>Micromonosporaceae</taxon>
        <taxon>Micromonospora</taxon>
    </lineage>
</organism>
<dbReference type="Proteomes" id="UP001595868">
    <property type="component" value="Unassembled WGS sequence"/>
</dbReference>
<sequence length="399" mass="41282">MSGVYRTSLFRRGWPGLLAAALLVTAALAVGLGTTPDAVAGTTPAAPLGLAPVPVIAGPAATTDPVPPPPSPTPTPTPTLSMPNISPFPPSPPTDLAATATTTSVTLTWTASKMGCCAIEGYTVNYWEAFNDVGNTPVVVGNVTTAKITLGIGPGREYRFWVTARDSVGHVSASSESVTVVTPVTDTGPDTVPPSAPTNLTASNVTATTATLTWSPGTDNTAVTGYNVYRFDGVFVSTLLATVPTTSYTVPLLNGVRNQFYVRARDAVGNVSIASNSVRVNPSTPPTTAPPPEQVCRVTYRNQSEWPGGFLADVTLRNIGPTPYNGWTLTFNLNGGQQVTGSWSATVTQSGTTVTARNLTWNATVPPGASTTFGIYGRWTTSNPPPTLFLLNGSPCGLG</sequence>
<name>A0ABV8KSN0_9ACTN</name>
<dbReference type="EMBL" id="JBHSBN010000021">
    <property type="protein sequence ID" value="MFC4109161.1"/>
    <property type="molecule type" value="Genomic_DNA"/>
</dbReference>
<dbReference type="InterPro" id="IPR018366">
    <property type="entry name" value="CBM2_CS"/>
</dbReference>
<evidence type="ECO:0000256" key="4">
    <source>
        <dbReference type="ARBA" id="ARBA00023326"/>
    </source>
</evidence>
<dbReference type="Gene3D" id="2.60.40.10">
    <property type="entry name" value="Immunoglobulins"/>
    <property type="match status" value="2"/>
</dbReference>
<dbReference type="InterPro" id="IPR013783">
    <property type="entry name" value="Ig-like_fold"/>
</dbReference>
<keyword evidence="1" id="KW-0378">Hydrolase</keyword>
<dbReference type="InterPro" id="IPR003961">
    <property type="entry name" value="FN3_dom"/>
</dbReference>
<protein>
    <submittedName>
        <fullName evidence="8">Cellulose binding domain-containing protein</fullName>
    </submittedName>
</protein>
<dbReference type="InterPro" id="IPR001919">
    <property type="entry name" value="CBD2"/>
</dbReference>
<dbReference type="PROSITE" id="PS50853">
    <property type="entry name" value="FN3"/>
    <property type="match status" value="2"/>
</dbReference>
<evidence type="ECO:0000256" key="2">
    <source>
        <dbReference type="ARBA" id="ARBA00023277"/>
    </source>
</evidence>
<keyword evidence="2" id="KW-0119">Carbohydrate metabolism</keyword>
<feature type="domain" description="CBM2" evidence="7">
    <location>
        <begin position="289"/>
        <end position="399"/>
    </location>
</feature>
<dbReference type="SUPFAM" id="SSF49265">
    <property type="entry name" value="Fibronectin type III"/>
    <property type="match status" value="2"/>
</dbReference>
<evidence type="ECO:0000256" key="5">
    <source>
        <dbReference type="SAM" id="MobiDB-lite"/>
    </source>
</evidence>
<keyword evidence="3" id="KW-0326">Glycosidase</keyword>
<dbReference type="RefSeq" id="WP_377550238.1">
    <property type="nucleotide sequence ID" value="NZ_JBHSBN010000021.1"/>
</dbReference>
<dbReference type="SMART" id="SM00637">
    <property type="entry name" value="CBD_II"/>
    <property type="match status" value="1"/>
</dbReference>
<proteinExistence type="predicted"/>
<dbReference type="PROSITE" id="PS51173">
    <property type="entry name" value="CBM2"/>
    <property type="match status" value="1"/>
</dbReference>